<evidence type="ECO:0000313" key="1">
    <source>
        <dbReference type="EMBL" id="KAL0166180.1"/>
    </source>
</evidence>
<comment type="caution">
    <text evidence="1">The sequence shown here is derived from an EMBL/GenBank/DDBJ whole genome shotgun (WGS) entry which is preliminary data.</text>
</comment>
<organism evidence="1 2">
    <name type="scientific">Cirrhinus mrigala</name>
    <name type="common">Mrigala</name>
    <dbReference type="NCBI Taxonomy" id="683832"/>
    <lineage>
        <taxon>Eukaryota</taxon>
        <taxon>Metazoa</taxon>
        <taxon>Chordata</taxon>
        <taxon>Craniata</taxon>
        <taxon>Vertebrata</taxon>
        <taxon>Euteleostomi</taxon>
        <taxon>Actinopterygii</taxon>
        <taxon>Neopterygii</taxon>
        <taxon>Teleostei</taxon>
        <taxon>Ostariophysi</taxon>
        <taxon>Cypriniformes</taxon>
        <taxon>Cyprinidae</taxon>
        <taxon>Labeoninae</taxon>
        <taxon>Labeonini</taxon>
        <taxon>Cirrhinus</taxon>
    </lineage>
</organism>
<sequence>MEAVLKRAAKEIGVPNLHGRIIDIWVMTVTLISSACFPGSAQEIDEIPEGSVFGQNTIYQLLLVHHPQWGSNEGAYEDSLSGEGDCGALSAKRRHLTGSPRLPSWACKFSP</sequence>
<reference evidence="1 2" key="1">
    <citation type="submission" date="2024-05" db="EMBL/GenBank/DDBJ databases">
        <title>Genome sequencing and assembly of Indian major carp, Cirrhinus mrigala (Hamilton, 1822).</title>
        <authorList>
            <person name="Mohindra V."/>
            <person name="Chowdhury L.M."/>
            <person name="Lal K."/>
            <person name="Jena J.K."/>
        </authorList>
    </citation>
    <scope>NUCLEOTIDE SEQUENCE [LARGE SCALE GENOMIC DNA]</scope>
    <source>
        <strain evidence="1">CM1030</strain>
        <tissue evidence="1">Blood</tissue>
    </source>
</reference>
<evidence type="ECO:0000313" key="2">
    <source>
        <dbReference type="Proteomes" id="UP001529510"/>
    </source>
</evidence>
<keyword evidence="2" id="KW-1185">Reference proteome</keyword>
<dbReference type="AlphaFoldDB" id="A0ABD0NY59"/>
<dbReference type="EMBL" id="JAMKFB020000019">
    <property type="protein sequence ID" value="KAL0166180.1"/>
    <property type="molecule type" value="Genomic_DNA"/>
</dbReference>
<protein>
    <submittedName>
        <fullName evidence="1">Uncharacterized protein</fullName>
    </submittedName>
</protein>
<name>A0ABD0NY59_CIRMR</name>
<proteinExistence type="predicted"/>
<dbReference type="Proteomes" id="UP001529510">
    <property type="component" value="Unassembled WGS sequence"/>
</dbReference>
<accession>A0ABD0NY59</accession>
<gene>
    <name evidence="1" type="ORF">M9458_038024</name>
</gene>
<feature type="non-terminal residue" evidence="1">
    <location>
        <position position="111"/>
    </location>
</feature>